<evidence type="ECO:0000313" key="3">
    <source>
        <dbReference type="EMBL" id="CAF1338601.1"/>
    </source>
</evidence>
<accession>A0A815DG14</accession>
<dbReference type="Proteomes" id="UP000677228">
    <property type="component" value="Unassembled WGS sequence"/>
</dbReference>
<feature type="non-terminal residue" evidence="2">
    <location>
        <position position="1"/>
    </location>
</feature>
<organism evidence="2 6">
    <name type="scientific">Didymodactylos carnosus</name>
    <dbReference type="NCBI Taxonomy" id="1234261"/>
    <lineage>
        <taxon>Eukaryota</taxon>
        <taxon>Metazoa</taxon>
        <taxon>Spiralia</taxon>
        <taxon>Gnathifera</taxon>
        <taxon>Rotifera</taxon>
        <taxon>Eurotatoria</taxon>
        <taxon>Bdelloidea</taxon>
        <taxon>Philodinida</taxon>
        <taxon>Philodinidae</taxon>
        <taxon>Didymodactylos</taxon>
    </lineage>
</organism>
<dbReference type="Proteomes" id="UP000663829">
    <property type="component" value="Unassembled WGS sequence"/>
</dbReference>
<feature type="region of interest" description="Disordered" evidence="1">
    <location>
        <begin position="41"/>
        <end position="68"/>
    </location>
</feature>
<gene>
    <name evidence="2" type="ORF">GPM918_LOCUS28344</name>
    <name evidence="3" type="ORF">OVA965_LOCUS30233</name>
    <name evidence="4" type="ORF">SRO942_LOCUS28839</name>
    <name evidence="5" type="ORF">TMI583_LOCUS31030</name>
</gene>
<evidence type="ECO:0000256" key="1">
    <source>
        <dbReference type="SAM" id="MobiDB-lite"/>
    </source>
</evidence>
<dbReference type="Proteomes" id="UP000681722">
    <property type="component" value="Unassembled WGS sequence"/>
</dbReference>
<evidence type="ECO:0000313" key="5">
    <source>
        <dbReference type="EMBL" id="CAF4149840.1"/>
    </source>
</evidence>
<dbReference type="AlphaFoldDB" id="A0A815DG14"/>
<dbReference type="Proteomes" id="UP000682733">
    <property type="component" value="Unassembled WGS sequence"/>
</dbReference>
<dbReference type="EMBL" id="CAJOBA010043468">
    <property type="protein sequence ID" value="CAF4149840.1"/>
    <property type="molecule type" value="Genomic_DNA"/>
</dbReference>
<protein>
    <submittedName>
        <fullName evidence="2">Uncharacterized protein</fullName>
    </submittedName>
</protein>
<reference evidence="2" key="1">
    <citation type="submission" date="2021-02" db="EMBL/GenBank/DDBJ databases">
        <authorList>
            <person name="Nowell W R."/>
        </authorList>
    </citation>
    <scope>NUCLEOTIDE SEQUENCE</scope>
</reference>
<proteinExistence type="predicted"/>
<evidence type="ECO:0000313" key="6">
    <source>
        <dbReference type="Proteomes" id="UP000663829"/>
    </source>
</evidence>
<dbReference type="EMBL" id="CAJOBC010035674">
    <property type="protein sequence ID" value="CAF4114472.1"/>
    <property type="molecule type" value="Genomic_DNA"/>
</dbReference>
<evidence type="ECO:0000313" key="4">
    <source>
        <dbReference type="EMBL" id="CAF4114472.1"/>
    </source>
</evidence>
<comment type="caution">
    <text evidence="2">The sequence shown here is derived from an EMBL/GenBank/DDBJ whole genome shotgun (WGS) entry which is preliminary data.</text>
</comment>
<dbReference type="EMBL" id="CAJNOQ010012321">
    <property type="protein sequence ID" value="CAF1297356.1"/>
    <property type="molecule type" value="Genomic_DNA"/>
</dbReference>
<keyword evidence="6" id="KW-1185">Reference proteome</keyword>
<sequence length="68" mass="7756">EVQPWAVVIDDDQSILHSKFSHGTTKLATLSREKVDELKEKLKSELDDSQVPPVLPQSVEKHKDFDEN</sequence>
<evidence type="ECO:0000313" key="2">
    <source>
        <dbReference type="EMBL" id="CAF1297356.1"/>
    </source>
</evidence>
<name>A0A815DG14_9BILA</name>
<feature type="compositionally biased region" description="Basic and acidic residues" evidence="1">
    <location>
        <begin position="59"/>
        <end position="68"/>
    </location>
</feature>
<dbReference type="EMBL" id="CAJNOK010021842">
    <property type="protein sequence ID" value="CAF1338601.1"/>
    <property type="molecule type" value="Genomic_DNA"/>
</dbReference>